<evidence type="ECO:0000313" key="24">
    <source>
        <dbReference type="Proteomes" id="UP001165082"/>
    </source>
</evidence>
<sequence>SDVKRSLWGVLTGSPSSQSSSSSKTVLDDYVEGDNVNGTVLRLYNDNKSSLVQWATIEQGMIKYFREKPADSTVRPLGYVTLTGAKIKVADDNLTANDGTGSVTPKSFETKKVDGRTLHIVSIIEDNLGGPFVFGFINLKVATRWLQEIALTIRGKNQPARYLSHGKAVAAAGKQSQTVKKLQDDKYPSKSGTMQKKAVGKKKVFLRTWKKRYFRLQAGELRYYSDKSFKTSSLKGTISLGDCPGLAVVTGDPKVDLRVPLAQGMSLNLICSSEVETMDWMELINQSITIARKGKNRGSVVSKTKKKRTVIVAESTKDTDVQPAQKWKKSAQTLEVLNKALKGHFLFEKAPDFVALLDALQPRDAKQGDCIIWEGDKGDTFYILEEGTCSVVKGGNVLSFQQKTGSAFGELALIHNAPRAASIRAIEDCKLWRVDRHHFRQALNEMENGMHETQTKFLKNISLFSDLNNGVLNRIAEAMKVKEYKDGERIIKQGEVGDEFFMIKSGNVTVTQKADKGGIEKVLTKCGPGDYFGELSLMKNEPRAASVTATGPIECFTVDRKNFVEVLGPLQELLDLHKGIQMMTKVKMLSENLNDGEIEKVSRSLQRKICSDGTRIIKQGEKGDLFYMIEKGTVTVLIDNNEVASLTDASPTPYFGEMALISDDIRAATVIADGSVQLAYLTRQNFNQLLGPMKDIMKRVSSAREEENNVFAKAFGRVGRALSNTVQKSARGGSLGGERSSIPFTALVEKRVLGTGTFGTVKLMQDGRNGKAYAMKVLRKKMIMDAKQITNVYAEREMMETLIHPLILQLHESYQDDSALFMLLELVPGGELWSLLHGDVRILPQTSLGGISLDASKFYTSNVLAAIQHFHEKCVAYRDLKPENLVIDSEGYIKVIDLGFAKIIGPGDKSNTLCGTPEYLAPELVLSKGHSTPVDIWAIGVLIYELITNCTPFEDDEPTEMFRKIAHPKKTLKGVFSRGWDKKSRKLVEAVLEETPVKRLGCRKQGIDELWANPWFDGFTAEMVERKALRAPFVPALKGALDLVNFDDYDDYQEDVLNYSYSGPTEPFRKWGGYVK</sequence>
<feature type="domain" description="Cyclic nucleotide-binding" evidence="21">
    <location>
        <begin position="356"/>
        <end position="460"/>
    </location>
</feature>
<dbReference type="PROSITE" id="PS00107">
    <property type="entry name" value="PROTEIN_KINASE_ATP"/>
    <property type="match status" value="1"/>
</dbReference>
<dbReference type="SUPFAM" id="SSF50729">
    <property type="entry name" value="PH domain-like"/>
    <property type="match status" value="1"/>
</dbReference>
<dbReference type="InterPro" id="IPR000961">
    <property type="entry name" value="AGC-kinase_C"/>
</dbReference>
<dbReference type="InterPro" id="IPR000595">
    <property type="entry name" value="cNMP-bd_dom"/>
</dbReference>
<dbReference type="SUPFAM" id="SSF51206">
    <property type="entry name" value="cAMP-binding domain-like"/>
    <property type="match status" value="3"/>
</dbReference>
<accession>A0A9W7AAY2</accession>
<organism evidence="23 24">
    <name type="scientific">Triparma retinervis</name>
    <dbReference type="NCBI Taxonomy" id="2557542"/>
    <lineage>
        <taxon>Eukaryota</taxon>
        <taxon>Sar</taxon>
        <taxon>Stramenopiles</taxon>
        <taxon>Ochrophyta</taxon>
        <taxon>Bolidophyceae</taxon>
        <taxon>Parmales</taxon>
        <taxon>Triparmaceae</taxon>
        <taxon>Triparma</taxon>
    </lineage>
</organism>
<evidence type="ECO:0000256" key="11">
    <source>
        <dbReference type="ARBA" id="ARBA00022840"/>
    </source>
</evidence>
<feature type="domain" description="AGC-kinase C-terminal" evidence="22">
    <location>
        <begin position="1017"/>
        <end position="1071"/>
    </location>
</feature>
<reference evidence="23" key="1">
    <citation type="submission" date="2022-07" db="EMBL/GenBank/DDBJ databases">
        <title>Genome analysis of Parmales, a sister group of diatoms, reveals the evolutionary specialization of diatoms from phago-mixotrophs to photoautotrophs.</title>
        <authorList>
            <person name="Ban H."/>
            <person name="Sato S."/>
            <person name="Yoshikawa S."/>
            <person name="Kazumasa Y."/>
            <person name="Nakamura Y."/>
            <person name="Ichinomiya M."/>
            <person name="Saitoh K."/>
            <person name="Sato N."/>
            <person name="Blanc-Mathieu R."/>
            <person name="Endo H."/>
            <person name="Kuwata A."/>
            <person name="Ogata H."/>
        </authorList>
    </citation>
    <scope>NUCLEOTIDE SEQUENCE</scope>
</reference>
<dbReference type="GO" id="GO:0005952">
    <property type="term" value="C:cAMP-dependent protein kinase complex"/>
    <property type="evidence" value="ECO:0007669"/>
    <property type="project" value="TreeGrafter"/>
</dbReference>
<dbReference type="Pfam" id="PF00027">
    <property type="entry name" value="cNMP_binding"/>
    <property type="match status" value="3"/>
</dbReference>
<evidence type="ECO:0000259" key="19">
    <source>
        <dbReference type="PROSITE" id="PS50003"/>
    </source>
</evidence>
<dbReference type="Gene3D" id="1.10.510.10">
    <property type="entry name" value="Transferase(Phosphotransferase) domain 1"/>
    <property type="match status" value="1"/>
</dbReference>
<feature type="binding site" evidence="17">
    <location>
        <position position="776"/>
    </location>
    <ligand>
        <name>ATP</name>
        <dbReference type="ChEBI" id="CHEBI:30616"/>
    </ligand>
</feature>
<evidence type="ECO:0000256" key="3">
    <source>
        <dbReference type="ARBA" id="ARBA00012428"/>
    </source>
</evidence>
<comment type="cofactor">
    <cofactor evidence="1">
        <name>Mg(2+)</name>
        <dbReference type="ChEBI" id="CHEBI:18420"/>
    </cofactor>
</comment>
<evidence type="ECO:0000256" key="12">
    <source>
        <dbReference type="ARBA" id="ARBA00022842"/>
    </source>
</evidence>
<keyword evidence="5" id="KW-0723">Serine/threonine-protein kinase</keyword>
<dbReference type="PROSITE" id="PS00108">
    <property type="entry name" value="PROTEIN_KINASE_ST"/>
    <property type="match status" value="1"/>
</dbReference>
<proteinExistence type="inferred from homology"/>
<dbReference type="PROSITE" id="PS00888">
    <property type="entry name" value="CNMP_BINDING_1"/>
    <property type="match status" value="3"/>
</dbReference>
<dbReference type="InterPro" id="IPR014710">
    <property type="entry name" value="RmlC-like_jellyroll"/>
</dbReference>
<dbReference type="OrthoDB" id="189612at2759"/>
<protein>
    <recommendedName>
        <fullName evidence="14">cGMP-dependent protein kinase</fullName>
        <ecNumber evidence="3">2.7.11.12</ecNumber>
    </recommendedName>
</protein>
<evidence type="ECO:0000256" key="5">
    <source>
        <dbReference type="ARBA" id="ARBA00022527"/>
    </source>
</evidence>
<dbReference type="Pfam" id="PF00169">
    <property type="entry name" value="PH"/>
    <property type="match status" value="1"/>
</dbReference>
<dbReference type="PROSITE" id="PS51285">
    <property type="entry name" value="AGC_KINASE_CTER"/>
    <property type="match status" value="1"/>
</dbReference>
<dbReference type="InterPro" id="IPR001849">
    <property type="entry name" value="PH_domain"/>
</dbReference>
<keyword evidence="6" id="KW-0140">cGMP</keyword>
<dbReference type="PROSITE" id="PS50003">
    <property type="entry name" value="PH_DOMAIN"/>
    <property type="match status" value="1"/>
</dbReference>
<keyword evidence="24" id="KW-1185">Reference proteome</keyword>
<dbReference type="InterPro" id="IPR017441">
    <property type="entry name" value="Protein_kinase_ATP_BS"/>
</dbReference>
<evidence type="ECO:0000256" key="9">
    <source>
        <dbReference type="ARBA" id="ARBA00022741"/>
    </source>
</evidence>
<dbReference type="Pfam" id="PF00069">
    <property type="entry name" value="Pkinase"/>
    <property type="match status" value="1"/>
</dbReference>
<feature type="domain" description="Cyclic nucleotide-binding" evidence="21">
    <location>
        <begin position="589"/>
        <end position="707"/>
    </location>
</feature>
<evidence type="ECO:0000259" key="22">
    <source>
        <dbReference type="PROSITE" id="PS51285"/>
    </source>
</evidence>
<evidence type="ECO:0000256" key="15">
    <source>
        <dbReference type="ARBA" id="ARBA00047298"/>
    </source>
</evidence>
<dbReference type="GO" id="GO:0004692">
    <property type="term" value="F:cGMP-dependent protein kinase activity"/>
    <property type="evidence" value="ECO:0007669"/>
    <property type="project" value="UniProtKB-EC"/>
</dbReference>
<dbReference type="Gene3D" id="2.30.29.30">
    <property type="entry name" value="Pleckstrin-homology domain (PH domain)/Phosphotyrosine-binding domain (PTB)"/>
    <property type="match status" value="1"/>
</dbReference>
<dbReference type="SMART" id="SM00220">
    <property type="entry name" value="S_TKc"/>
    <property type="match status" value="1"/>
</dbReference>
<evidence type="ECO:0000256" key="16">
    <source>
        <dbReference type="ARBA" id="ARBA00047462"/>
    </source>
</evidence>
<dbReference type="PROSITE" id="PS00889">
    <property type="entry name" value="CNMP_BINDING_2"/>
    <property type="match status" value="3"/>
</dbReference>
<dbReference type="Gene3D" id="2.60.120.10">
    <property type="entry name" value="Jelly Rolls"/>
    <property type="match status" value="3"/>
</dbReference>
<dbReference type="EC" id="2.7.11.12" evidence="3"/>
<keyword evidence="12" id="KW-0460">Magnesium</keyword>
<evidence type="ECO:0000313" key="23">
    <source>
        <dbReference type="EMBL" id="GMH67336.1"/>
    </source>
</evidence>
<keyword evidence="13" id="KW-0142">cGMP-binding</keyword>
<dbReference type="InterPro" id="IPR008271">
    <property type="entry name" value="Ser/Thr_kinase_AS"/>
</dbReference>
<dbReference type="SMART" id="SM00233">
    <property type="entry name" value="PH"/>
    <property type="match status" value="2"/>
</dbReference>
<keyword evidence="8" id="KW-0479">Metal-binding</keyword>
<keyword evidence="10" id="KW-0418">Kinase</keyword>
<dbReference type="PROSITE" id="PS50042">
    <property type="entry name" value="CNMP_BINDING_3"/>
    <property type="match status" value="3"/>
</dbReference>
<comment type="similarity">
    <text evidence="2">Belongs to the protein kinase superfamily. AGC Ser/Thr protein kinase family. cGMP subfamily.</text>
</comment>
<feature type="region of interest" description="Disordered" evidence="18">
    <location>
        <begin position="1"/>
        <end position="25"/>
    </location>
</feature>
<dbReference type="InterPro" id="IPR018488">
    <property type="entry name" value="cNMP-bd_CS"/>
</dbReference>
<evidence type="ECO:0000256" key="1">
    <source>
        <dbReference type="ARBA" id="ARBA00001946"/>
    </source>
</evidence>
<keyword evidence="11 17" id="KW-0067">ATP-binding</keyword>
<dbReference type="AlphaFoldDB" id="A0A9W7AAY2"/>
<dbReference type="SMART" id="SM00100">
    <property type="entry name" value="cNMP"/>
    <property type="match status" value="3"/>
</dbReference>
<dbReference type="InterPro" id="IPR011009">
    <property type="entry name" value="Kinase-like_dom_sf"/>
</dbReference>
<evidence type="ECO:0000256" key="14">
    <source>
        <dbReference type="ARBA" id="ARBA00024113"/>
    </source>
</evidence>
<evidence type="ECO:0000256" key="13">
    <source>
        <dbReference type="ARBA" id="ARBA00022992"/>
    </source>
</evidence>
<evidence type="ECO:0000256" key="18">
    <source>
        <dbReference type="SAM" id="MobiDB-lite"/>
    </source>
</evidence>
<dbReference type="GO" id="GO:0005524">
    <property type="term" value="F:ATP binding"/>
    <property type="evidence" value="ECO:0007669"/>
    <property type="project" value="UniProtKB-UniRule"/>
</dbReference>
<evidence type="ECO:0000256" key="4">
    <source>
        <dbReference type="ARBA" id="ARBA00022490"/>
    </source>
</evidence>
<keyword evidence="7" id="KW-0808">Transferase</keyword>
<evidence type="ECO:0000256" key="6">
    <source>
        <dbReference type="ARBA" id="ARBA00022535"/>
    </source>
</evidence>
<evidence type="ECO:0000256" key="17">
    <source>
        <dbReference type="PROSITE-ProRule" id="PRU10141"/>
    </source>
</evidence>
<feature type="domain" description="Protein kinase" evidence="20">
    <location>
        <begin position="747"/>
        <end position="1016"/>
    </location>
</feature>
<feature type="non-terminal residue" evidence="23">
    <location>
        <position position="1"/>
    </location>
</feature>
<dbReference type="InterPro" id="IPR000719">
    <property type="entry name" value="Prot_kinase_dom"/>
</dbReference>
<gene>
    <name evidence="23" type="ORF">TrRE_jg11525</name>
</gene>
<evidence type="ECO:0000256" key="2">
    <source>
        <dbReference type="ARBA" id="ARBA00006352"/>
    </source>
</evidence>
<name>A0A9W7AAY2_9STRA</name>
<dbReference type="PRINTS" id="PR00103">
    <property type="entry name" value="CAMPKINASE"/>
</dbReference>
<dbReference type="InterPro" id="IPR011993">
    <property type="entry name" value="PH-like_dom_sf"/>
</dbReference>
<evidence type="ECO:0000259" key="21">
    <source>
        <dbReference type="PROSITE" id="PS50042"/>
    </source>
</evidence>
<dbReference type="PANTHER" id="PTHR24353">
    <property type="entry name" value="CYCLIC NUCLEOTIDE-DEPENDENT PROTEIN KINASE"/>
    <property type="match status" value="1"/>
</dbReference>
<feature type="domain" description="PH" evidence="19">
    <location>
        <begin position="187"/>
        <end position="289"/>
    </location>
</feature>
<dbReference type="GO" id="GO:0004691">
    <property type="term" value="F:cAMP-dependent protein kinase activity"/>
    <property type="evidence" value="ECO:0007669"/>
    <property type="project" value="TreeGrafter"/>
</dbReference>
<dbReference type="CDD" id="cd00821">
    <property type="entry name" value="PH"/>
    <property type="match status" value="1"/>
</dbReference>
<dbReference type="GO" id="GO:0030553">
    <property type="term" value="F:cGMP binding"/>
    <property type="evidence" value="ECO:0007669"/>
    <property type="project" value="UniProtKB-KW"/>
</dbReference>
<dbReference type="EMBL" id="BRXZ01001286">
    <property type="protein sequence ID" value="GMH67336.1"/>
    <property type="molecule type" value="Genomic_DNA"/>
</dbReference>
<keyword evidence="4" id="KW-0963">Cytoplasm</keyword>
<dbReference type="CDD" id="cd00038">
    <property type="entry name" value="CAP_ED"/>
    <property type="match status" value="3"/>
</dbReference>
<feature type="compositionally biased region" description="Low complexity" evidence="18">
    <location>
        <begin position="14"/>
        <end position="23"/>
    </location>
</feature>
<evidence type="ECO:0000256" key="7">
    <source>
        <dbReference type="ARBA" id="ARBA00022679"/>
    </source>
</evidence>
<evidence type="ECO:0000256" key="8">
    <source>
        <dbReference type="ARBA" id="ARBA00022723"/>
    </source>
</evidence>
<comment type="caution">
    <text evidence="23">The sequence shown here is derived from an EMBL/GenBank/DDBJ whole genome shotgun (WGS) entry which is preliminary data.</text>
</comment>
<comment type="catalytic activity">
    <reaction evidence="15">
        <text>L-threonyl-[protein] + ATP = O-phospho-L-threonyl-[protein] + ADP + H(+)</text>
        <dbReference type="Rhea" id="RHEA:46608"/>
        <dbReference type="Rhea" id="RHEA-COMP:11060"/>
        <dbReference type="Rhea" id="RHEA-COMP:11605"/>
        <dbReference type="ChEBI" id="CHEBI:15378"/>
        <dbReference type="ChEBI" id="CHEBI:30013"/>
        <dbReference type="ChEBI" id="CHEBI:30616"/>
        <dbReference type="ChEBI" id="CHEBI:61977"/>
        <dbReference type="ChEBI" id="CHEBI:456216"/>
        <dbReference type="EC" id="2.7.11.12"/>
    </reaction>
</comment>
<dbReference type="SUPFAM" id="SSF56112">
    <property type="entry name" value="Protein kinase-like (PK-like)"/>
    <property type="match status" value="1"/>
</dbReference>
<dbReference type="InterPro" id="IPR018490">
    <property type="entry name" value="cNMP-bd_dom_sf"/>
</dbReference>
<evidence type="ECO:0000256" key="10">
    <source>
        <dbReference type="ARBA" id="ARBA00022777"/>
    </source>
</evidence>
<dbReference type="PANTHER" id="PTHR24353:SF37">
    <property type="entry name" value="CAMP-DEPENDENT PROTEIN KINASE CATALYTIC SUBUNIT PRKX"/>
    <property type="match status" value="1"/>
</dbReference>
<dbReference type="GO" id="GO:0046872">
    <property type="term" value="F:metal ion binding"/>
    <property type="evidence" value="ECO:0007669"/>
    <property type="project" value="UniProtKB-KW"/>
</dbReference>
<keyword evidence="9 17" id="KW-0547">Nucleotide-binding</keyword>
<comment type="catalytic activity">
    <reaction evidence="16">
        <text>L-seryl-[protein] + ATP = O-phospho-L-seryl-[protein] + ADP + H(+)</text>
        <dbReference type="Rhea" id="RHEA:17989"/>
        <dbReference type="Rhea" id="RHEA-COMP:9863"/>
        <dbReference type="Rhea" id="RHEA-COMP:11604"/>
        <dbReference type="ChEBI" id="CHEBI:15378"/>
        <dbReference type="ChEBI" id="CHEBI:29999"/>
        <dbReference type="ChEBI" id="CHEBI:30616"/>
        <dbReference type="ChEBI" id="CHEBI:83421"/>
        <dbReference type="ChEBI" id="CHEBI:456216"/>
        <dbReference type="EC" id="2.7.11.12"/>
    </reaction>
</comment>
<dbReference type="PROSITE" id="PS50011">
    <property type="entry name" value="PROTEIN_KINASE_DOM"/>
    <property type="match status" value="1"/>
</dbReference>
<dbReference type="Proteomes" id="UP001165082">
    <property type="component" value="Unassembled WGS sequence"/>
</dbReference>
<feature type="domain" description="Cyclic nucleotide-binding" evidence="21">
    <location>
        <begin position="463"/>
        <end position="569"/>
    </location>
</feature>
<evidence type="ECO:0000259" key="20">
    <source>
        <dbReference type="PROSITE" id="PS50011"/>
    </source>
</evidence>
<dbReference type="Gene3D" id="3.30.200.20">
    <property type="entry name" value="Phosphorylase Kinase, domain 1"/>
    <property type="match status" value="1"/>
</dbReference>